<feature type="non-terminal residue" evidence="6">
    <location>
        <position position="1"/>
    </location>
</feature>
<dbReference type="Pfam" id="PF07686">
    <property type="entry name" value="V-set"/>
    <property type="match status" value="1"/>
</dbReference>
<dbReference type="InterPro" id="IPR013106">
    <property type="entry name" value="Ig_V-set"/>
</dbReference>
<feature type="domain" description="Ig-like" evidence="5">
    <location>
        <begin position="12"/>
        <end position="121"/>
    </location>
</feature>
<reference evidence="6 7" key="1">
    <citation type="submission" date="2019-11" db="EMBL/GenBank/DDBJ databases">
        <authorList>
            <person name="Yang C."/>
            <person name="Li F."/>
        </authorList>
    </citation>
    <scope>NUCLEOTIDE SEQUENCE [LARGE SCALE GENOMIC DNA]</scope>
    <source>
        <strain evidence="6">KB4526</strain>
        <tissue evidence="6">Muscle</tissue>
    </source>
</reference>
<feature type="non-terminal residue" evidence="6">
    <location>
        <position position="121"/>
    </location>
</feature>
<evidence type="ECO:0000256" key="4">
    <source>
        <dbReference type="ARBA" id="ARBA00043265"/>
    </source>
</evidence>
<dbReference type="AlphaFoldDB" id="A0A6G1ALI0"/>
<dbReference type="PROSITE" id="PS50835">
    <property type="entry name" value="IG_LIKE"/>
    <property type="match status" value="1"/>
</dbReference>
<dbReference type="GO" id="GO:0002250">
    <property type="term" value="P:adaptive immune response"/>
    <property type="evidence" value="ECO:0007669"/>
    <property type="project" value="UniProtKB-KW"/>
</dbReference>
<accession>A0A6G1ALI0</accession>
<evidence type="ECO:0000256" key="2">
    <source>
        <dbReference type="ARBA" id="ARBA00023130"/>
    </source>
</evidence>
<dbReference type="EMBL" id="VOAJ01004990">
    <property type="protein sequence ID" value="KAF0876715.1"/>
    <property type="molecule type" value="Genomic_DNA"/>
</dbReference>
<evidence type="ECO:0000313" key="7">
    <source>
        <dbReference type="Proteomes" id="UP000475037"/>
    </source>
</evidence>
<dbReference type="InterPro" id="IPR036179">
    <property type="entry name" value="Ig-like_dom_sf"/>
</dbReference>
<evidence type="ECO:0000256" key="3">
    <source>
        <dbReference type="ARBA" id="ARBA00023157"/>
    </source>
</evidence>
<dbReference type="Gene3D" id="2.60.40.10">
    <property type="entry name" value="Immunoglobulins"/>
    <property type="match status" value="1"/>
</dbReference>
<organism evidence="6 7">
    <name type="scientific">Crocuta crocuta</name>
    <name type="common">Spotted hyena</name>
    <dbReference type="NCBI Taxonomy" id="9678"/>
    <lineage>
        <taxon>Eukaryota</taxon>
        <taxon>Metazoa</taxon>
        <taxon>Chordata</taxon>
        <taxon>Craniata</taxon>
        <taxon>Vertebrata</taxon>
        <taxon>Euteleostomi</taxon>
        <taxon>Mammalia</taxon>
        <taxon>Eutheria</taxon>
        <taxon>Laurasiatheria</taxon>
        <taxon>Carnivora</taxon>
        <taxon>Feliformia</taxon>
        <taxon>Hyaenidae</taxon>
        <taxon>Crocuta</taxon>
    </lineage>
</organism>
<comment type="caution">
    <text evidence="6">The sequence shown here is derived from an EMBL/GenBank/DDBJ whole genome shotgun (WGS) entry which is preliminary data.</text>
</comment>
<dbReference type="GO" id="GO:0019814">
    <property type="term" value="C:immunoglobulin complex"/>
    <property type="evidence" value="ECO:0007669"/>
    <property type="project" value="UniProtKB-KW"/>
</dbReference>
<dbReference type="Proteomes" id="UP000475037">
    <property type="component" value="Unassembled WGS sequence"/>
</dbReference>
<keyword evidence="7" id="KW-1185">Reference proteome</keyword>
<keyword evidence="4" id="KW-1280">Immunoglobulin</keyword>
<dbReference type="PANTHER" id="PTHR23267">
    <property type="entry name" value="IMMUNOGLOBULIN LIGHT CHAIN"/>
    <property type="match status" value="1"/>
</dbReference>
<dbReference type="FunFam" id="2.60.40.10:FF:001378">
    <property type="entry name" value="Immunoglobulin kappa variable 4-1"/>
    <property type="match status" value="1"/>
</dbReference>
<gene>
    <name evidence="6" type="primary">Igkv41_9</name>
    <name evidence="6" type="ORF">FOF47_R21801</name>
</gene>
<name>A0A6G1ALI0_CROCR</name>
<protein>
    <submittedName>
        <fullName evidence="6">KV401 protein</fullName>
    </submittedName>
</protein>
<dbReference type="InterPro" id="IPR007110">
    <property type="entry name" value="Ig-like_dom"/>
</dbReference>
<keyword evidence="1" id="KW-0391">Immunity</keyword>
<keyword evidence="2" id="KW-1064">Adaptive immunity</keyword>
<evidence type="ECO:0000259" key="5">
    <source>
        <dbReference type="PROSITE" id="PS50835"/>
    </source>
</evidence>
<evidence type="ECO:0000256" key="1">
    <source>
        <dbReference type="ARBA" id="ARBA00022859"/>
    </source>
</evidence>
<evidence type="ECO:0000313" key="6">
    <source>
        <dbReference type="EMBL" id="KAF0876715.1"/>
    </source>
</evidence>
<dbReference type="SUPFAM" id="SSF48726">
    <property type="entry name" value="Immunoglobulin"/>
    <property type="match status" value="1"/>
</dbReference>
<dbReference type="InterPro" id="IPR013783">
    <property type="entry name" value="Ig-like_fold"/>
</dbReference>
<sequence>YYISDAVYGHCPLVIAGVSGDIEMTQSPSSESRSMGESITINHKSSQNFLYSSDQKTNLAWYQQKPGQAPQLLISWAFTQAPGVPDRFSGSGSQTDFTLTINNIQAEDVATYYCQQYYSSP</sequence>
<dbReference type="InterPro" id="IPR050150">
    <property type="entry name" value="IgV_Light_Chain"/>
</dbReference>
<keyword evidence="3" id="KW-1015">Disulfide bond</keyword>
<dbReference type="SMART" id="SM00406">
    <property type="entry name" value="IGv"/>
    <property type="match status" value="1"/>
</dbReference>
<proteinExistence type="predicted"/>